<dbReference type="Pfam" id="PF13517">
    <property type="entry name" value="FG-GAP_3"/>
    <property type="match status" value="1"/>
</dbReference>
<proteinExistence type="predicted"/>
<dbReference type="InterPro" id="IPR028994">
    <property type="entry name" value="Integrin_alpha_N"/>
</dbReference>
<feature type="non-terminal residue" evidence="2">
    <location>
        <position position="1"/>
    </location>
</feature>
<name>A0A7V0T3S5_UNCW3</name>
<dbReference type="EMBL" id="DSBX01000005">
    <property type="protein sequence ID" value="HDQ98672.1"/>
    <property type="molecule type" value="Genomic_DNA"/>
</dbReference>
<reference evidence="2" key="1">
    <citation type="journal article" date="2020" name="mSystems">
        <title>Genome- and Community-Level Interaction Insights into Carbon Utilization and Element Cycling Functions of Hydrothermarchaeota in Hydrothermal Sediment.</title>
        <authorList>
            <person name="Zhou Z."/>
            <person name="Liu Y."/>
            <person name="Xu W."/>
            <person name="Pan J."/>
            <person name="Luo Z.H."/>
            <person name="Li M."/>
        </authorList>
    </citation>
    <scope>NUCLEOTIDE SEQUENCE [LARGE SCALE GENOMIC DNA]</scope>
    <source>
        <strain evidence="2">SpSt-1182</strain>
    </source>
</reference>
<keyword evidence="1" id="KW-0732">Signal</keyword>
<organism evidence="2">
    <name type="scientific">candidate division WOR-3 bacterium</name>
    <dbReference type="NCBI Taxonomy" id="2052148"/>
    <lineage>
        <taxon>Bacteria</taxon>
        <taxon>Bacteria division WOR-3</taxon>
    </lineage>
</organism>
<dbReference type="NCBIfam" id="TIGR04183">
    <property type="entry name" value="Por_Secre_tail"/>
    <property type="match status" value="1"/>
</dbReference>
<dbReference type="InterPro" id="IPR013517">
    <property type="entry name" value="FG-GAP"/>
</dbReference>
<gene>
    <name evidence="2" type="ORF">ENN51_00070</name>
</gene>
<dbReference type="Proteomes" id="UP000885672">
    <property type="component" value="Unassembled WGS sequence"/>
</dbReference>
<dbReference type="SUPFAM" id="SSF69318">
    <property type="entry name" value="Integrin alpha N-terminal domain"/>
    <property type="match status" value="1"/>
</dbReference>
<evidence type="ECO:0000313" key="2">
    <source>
        <dbReference type="EMBL" id="HDQ98672.1"/>
    </source>
</evidence>
<dbReference type="Gene3D" id="2.130.10.130">
    <property type="entry name" value="Integrin alpha, N-terminal"/>
    <property type="match status" value="1"/>
</dbReference>
<protein>
    <submittedName>
        <fullName evidence="2">T9SS type A sorting domain-containing protein</fullName>
    </submittedName>
</protein>
<dbReference type="Pfam" id="PF01839">
    <property type="entry name" value="FG-GAP"/>
    <property type="match status" value="1"/>
</dbReference>
<dbReference type="AlphaFoldDB" id="A0A7V0T3S5"/>
<comment type="caution">
    <text evidence="2">The sequence shown here is derived from an EMBL/GenBank/DDBJ whole genome shotgun (WGS) entry which is preliminary data.</text>
</comment>
<accession>A0A7V0T3S5</accession>
<evidence type="ECO:0000256" key="1">
    <source>
        <dbReference type="ARBA" id="ARBA00022729"/>
    </source>
</evidence>
<sequence>VDVRRPDTIVVKVEDGVLVSIEDNEYDFFLPGSGILIWHVDENVIAEYGPYNAINIFPERKGVDLKEADGIQDFDVPWWESWAPDYEIYGSPFDPFFKGGYNDELSIDTRPNSDAHTGKSFVRVTLLGATDTTDRLKDTIIPIRIGWDLYQQGFPVSNSTAPLRSAFAVDLNGNGYLEVIVMDTTGRISAWRHDGTGYRFPNGLFAQLGTSTAGDVAIADWTGDGRPEVAAPGNDGTVRVFANDGTSLGMLRTGDRIVAAPVMADITGDGRREIIVGSTDMRLHAWSADFEPVPGFPVALGAEIRAAVAVTDTVNPRIVCLAADGRLFLLNADGSTAPGFPLTLSNVPFYNTAQPVVCDLNRDGKREIAVIAADEYHNRLFVVSLEGEVLHRSAERISQPFIGLPAVADVSGDGYPNVLAASKNEIFGFNRNATLVGNYPFRQDSTYRVSELVGNWIVTYDVYFEYLSSPAVADVSGDGRPEIIIGAPHYGVLGFDSRAGDTARFFPLLTSAPVSAVPLVADLDGDGDVELIVGSDDGVLHAWDLPGPAAGIAWACAYHDPAHTGLVPEGKLPPLGPADGSTVGSFFVYPNPAGLNTTVRYRLGTGVRDVRLRLFDMAGEPAGPVLAGTKDAETDNEVILNLRDYAPGLYLVKLEAVTDNGTQTRFTRLAIVR</sequence>
<dbReference type="InterPro" id="IPR026444">
    <property type="entry name" value="Secre_tail"/>
</dbReference>
<dbReference type="PANTHER" id="PTHR44103">
    <property type="entry name" value="PROPROTEIN CONVERTASE P"/>
    <property type="match status" value="1"/>
</dbReference>
<dbReference type="PANTHER" id="PTHR44103:SF1">
    <property type="entry name" value="PROPROTEIN CONVERTASE P"/>
    <property type="match status" value="1"/>
</dbReference>